<evidence type="ECO:0000259" key="7">
    <source>
        <dbReference type="PROSITE" id="PS51775"/>
    </source>
</evidence>
<evidence type="ECO:0000256" key="1">
    <source>
        <dbReference type="ARBA" id="ARBA00004167"/>
    </source>
</evidence>
<feature type="coiled-coil region" evidence="5">
    <location>
        <begin position="375"/>
        <end position="480"/>
    </location>
</feature>
<keyword evidence="2" id="KW-0812">Transmembrane</keyword>
<accession>A0AAN7MZB1</accession>
<evidence type="ECO:0000256" key="2">
    <source>
        <dbReference type="ARBA" id="ARBA00022692"/>
    </source>
</evidence>
<protein>
    <recommendedName>
        <fullName evidence="7">GTD-binding domain-containing protein</fullName>
    </recommendedName>
</protein>
<dbReference type="Proteomes" id="UP001346149">
    <property type="component" value="Unassembled WGS sequence"/>
</dbReference>
<dbReference type="GO" id="GO:0016020">
    <property type="term" value="C:membrane"/>
    <property type="evidence" value="ECO:0007669"/>
    <property type="project" value="UniProtKB-SubCell"/>
</dbReference>
<feature type="compositionally biased region" description="Basic and acidic residues" evidence="6">
    <location>
        <begin position="126"/>
        <end position="144"/>
    </location>
</feature>
<keyword evidence="4" id="KW-0472">Membrane</keyword>
<feature type="region of interest" description="Disordered" evidence="6">
    <location>
        <begin position="279"/>
        <end position="312"/>
    </location>
</feature>
<name>A0AAN7MZB1_TRANT</name>
<proteinExistence type="predicted"/>
<dbReference type="Pfam" id="PF04576">
    <property type="entry name" value="Zein-binding"/>
    <property type="match status" value="1"/>
</dbReference>
<dbReference type="InterPro" id="IPR007656">
    <property type="entry name" value="GTD-bd"/>
</dbReference>
<evidence type="ECO:0000256" key="4">
    <source>
        <dbReference type="ARBA" id="ARBA00023136"/>
    </source>
</evidence>
<keyword evidence="9" id="KW-1185">Reference proteome</keyword>
<dbReference type="AlphaFoldDB" id="A0AAN7MZB1"/>
<feature type="region of interest" description="Disordered" evidence="6">
    <location>
        <begin position="126"/>
        <end position="150"/>
    </location>
</feature>
<feature type="coiled-coil region" evidence="5">
    <location>
        <begin position="525"/>
        <end position="559"/>
    </location>
</feature>
<dbReference type="GO" id="GO:0080115">
    <property type="term" value="F:myosin XI tail binding"/>
    <property type="evidence" value="ECO:0007669"/>
    <property type="project" value="UniProtKB-ARBA"/>
</dbReference>
<comment type="caution">
    <text evidence="8">The sequence shown here is derived from an EMBL/GenBank/DDBJ whole genome shotgun (WGS) entry which is preliminary data.</text>
</comment>
<evidence type="ECO:0000256" key="6">
    <source>
        <dbReference type="SAM" id="MobiDB-lite"/>
    </source>
</evidence>
<evidence type="ECO:0000256" key="3">
    <source>
        <dbReference type="ARBA" id="ARBA00022989"/>
    </source>
</evidence>
<dbReference type="PROSITE" id="PS51775">
    <property type="entry name" value="GTD_BINDING"/>
    <property type="match status" value="1"/>
</dbReference>
<dbReference type="EMBL" id="JAXQNO010000002">
    <property type="protein sequence ID" value="KAK4802536.1"/>
    <property type="molecule type" value="Genomic_DNA"/>
</dbReference>
<dbReference type="PANTHER" id="PTHR31448">
    <property type="entry name" value="MYOSIN-BINDING PROTEIN 2"/>
    <property type="match status" value="1"/>
</dbReference>
<keyword evidence="5" id="KW-0175">Coiled coil</keyword>
<comment type="subcellular location">
    <subcellularLocation>
        <location evidence="1">Membrane</location>
        <topology evidence="1">Single-pass membrane protein</topology>
    </subcellularLocation>
</comment>
<evidence type="ECO:0000256" key="5">
    <source>
        <dbReference type="SAM" id="Coils"/>
    </source>
</evidence>
<keyword evidence="3" id="KW-1133">Transmembrane helix</keyword>
<sequence>MGLSKMPLKIIHVEDDYFGLKHPCLWCSRADHVLDRGKKVNSIWVNSVCHYHASEIAELGYCQIHRKLAKSQEMCENCSSRIAVPEETTSSCSCCNQILEEKVFRSDLLLRPSWCDTQVPSHEVESNDAKKWDSSLGTEDHTDEGAADVEDEHQIISDLDGFSIREVTSEEECSKSFLNFRWGEKESIEDAQEASHSHGIEAVRESRGSNSLVGICLVDSSIEVINLQCLGDKDTNCSSDILNLIDLIDSSMNENQKFSKIREEEQHLEVSQEDIAEELYENNSEPETKKEPDELPSAPEETAEISEVKDASQTLNLETEAEEEKFPKTPTSLECTRNWKKKLLMSERRDSSMEDSLDGSVLSEIMDGMDAAATIERLKSALTSERKALRALYAELEEERSASAIAANHTMAMITRLQEEKAVMQMEALQYQRMMEEQSEYDQEALQLLNELMMKREKEKQQLEEELQVYREKFSEYEAKEGLIDESPAHDSGDDDEMLIDLNRQLGEDDINTTSDEIVNLEELAVDCMNNMNELDDSLAEFEEERLSILNQLKSLEDKLLMMSGDGESLFHLHSMEKEEEEEEEERVSFPEDGSMRIMAKKLLPLLDAAEGDGPEEKACMGDLVAPQEDSEEGEREAKRVNIVEEVDRVYERLQALEEDQEFLNHCMNSMKKGDEGMNLLREILQHLRDLKNVELRERDIQDQ</sequence>
<gene>
    <name evidence="8" type="ORF">SAY86_000739</name>
</gene>
<dbReference type="PANTHER" id="PTHR31448:SF3">
    <property type="entry name" value="MYOSIN-BINDING PROTEIN 2"/>
    <property type="match status" value="1"/>
</dbReference>
<reference evidence="8 9" key="1">
    <citation type="journal article" date="2023" name="Hortic Res">
        <title>Pangenome of water caltrop reveals structural variations and asymmetric subgenome divergence after allopolyploidization.</title>
        <authorList>
            <person name="Zhang X."/>
            <person name="Chen Y."/>
            <person name="Wang L."/>
            <person name="Yuan Y."/>
            <person name="Fang M."/>
            <person name="Shi L."/>
            <person name="Lu R."/>
            <person name="Comes H.P."/>
            <person name="Ma Y."/>
            <person name="Chen Y."/>
            <person name="Huang G."/>
            <person name="Zhou Y."/>
            <person name="Zheng Z."/>
            <person name="Qiu Y."/>
        </authorList>
    </citation>
    <scope>NUCLEOTIDE SEQUENCE [LARGE SCALE GENOMIC DNA]</scope>
    <source>
        <strain evidence="8">F231</strain>
    </source>
</reference>
<organism evidence="8 9">
    <name type="scientific">Trapa natans</name>
    <name type="common">Water chestnut</name>
    <dbReference type="NCBI Taxonomy" id="22666"/>
    <lineage>
        <taxon>Eukaryota</taxon>
        <taxon>Viridiplantae</taxon>
        <taxon>Streptophyta</taxon>
        <taxon>Embryophyta</taxon>
        <taxon>Tracheophyta</taxon>
        <taxon>Spermatophyta</taxon>
        <taxon>Magnoliopsida</taxon>
        <taxon>eudicotyledons</taxon>
        <taxon>Gunneridae</taxon>
        <taxon>Pentapetalae</taxon>
        <taxon>rosids</taxon>
        <taxon>malvids</taxon>
        <taxon>Myrtales</taxon>
        <taxon>Lythraceae</taxon>
        <taxon>Trapa</taxon>
    </lineage>
</organism>
<feature type="domain" description="GTD-binding" evidence="7">
    <location>
        <begin position="373"/>
        <end position="471"/>
    </location>
</feature>
<dbReference type="InterPro" id="IPR039306">
    <property type="entry name" value="MYOB"/>
</dbReference>
<evidence type="ECO:0000313" key="9">
    <source>
        <dbReference type="Proteomes" id="UP001346149"/>
    </source>
</evidence>
<evidence type="ECO:0000313" key="8">
    <source>
        <dbReference type="EMBL" id="KAK4802536.1"/>
    </source>
</evidence>